<dbReference type="OrthoDB" id="800063at2"/>
<dbReference type="STRING" id="179408.Osc7112_4581"/>
<reference evidence="1 2" key="1">
    <citation type="submission" date="2012-05" db="EMBL/GenBank/DDBJ databases">
        <title>Finished chromosome of genome of Oscillatoria sp. PCC 7112.</title>
        <authorList>
            <consortium name="US DOE Joint Genome Institute"/>
            <person name="Gugger M."/>
            <person name="Coursin T."/>
            <person name="Rippka R."/>
            <person name="Tandeau De Marsac N."/>
            <person name="Huntemann M."/>
            <person name="Wei C.-L."/>
            <person name="Han J."/>
            <person name="Detter J.C."/>
            <person name="Han C."/>
            <person name="Tapia R."/>
            <person name="Davenport K."/>
            <person name="Daligault H."/>
            <person name="Erkkila T."/>
            <person name="Gu W."/>
            <person name="Munk A.C.C."/>
            <person name="Teshima H."/>
            <person name="Xu Y."/>
            <person name="Chain P."/>
            <person name="Chen A."/>
            <person name="Krypides N."/>
            <person name="Mavromatis K."/>
            <person name="Markowitz V."/>
            <person name="Szeto E."/>
            <person name="Ivanova N."/>
            <person name="Mikhailova N."/>
            <person name="Ovchinnikova G."/>
            <person name="Pagani I."/>
            <person name="Pati A."/>
            <person name="Goodwin L."/>
            <person name="Peters L."/>
            <person name="Pitluck S."/>
            <person name="Woyke T."/>
            <person name="Kerfeld C."/>
        </authorList>
    </citation>
    <scope>NUCLEOTIDE SEQUENCE [LARGE SCALE GENOMIC DNA]</scope>
    <source>
        <strain evidence="1 2">PCC 7112</strain>
    </source>
</reference>
<name>K9VLQ3_9CYAN</name>
<proteinExistence type="predicted"/>
<protein>
    <submittedName>
        <fullName evidence="1">Uncharacterized protein</fullName>
    </submittedName>
</protein>
<organism evidence="1 2">
    <name type="scientific">Phormidium nigroviride PCC 7112</name>
    <dbReference type="NCBI Taxonomy" id="179408"/>
    <lineage>
        <taxon>Bacteria</taxon>
        <taxon>Bacillati</taxon>
        <taxon>Cyanobacteriota</taxon>
        <taxon>Cyanophyceae</taxon>
        <taxon>Oscillatoriophycideae</taxon>
        <taxon>Oscillatoriales</taxon>
        <taxon>Oscillatoriaceae</taxon>
        <taxon>Phormidium</taxon>
    </lineage>
</organism>
<evidence type="ECO:0000313" key="2">
    <source>
        <dbReference type="Proteomes" id="UP000010478"/>
    </source>
</evidence>
<sequence length="333" mass="37349">MSETSEKLLYVISAKKEVAWLSFKETFDYLYNLETGAMEENTGIKNKRLQTIRALNSLGHCDFDFSGDRSKSKVYAAPPVLVRLPCAGFPQAILAGARSPATIAQLSEACQSVGHHINLEVTEQSNELGLIPKRVAVQAEDVGELRAIGNLLKIPFIETPSAWSLLHFAASIYDYLATLEWSKEPELNWQSKTFDPISLQFQSIKETDGAIRLSEYTHPSRNTKVYYLWQDGMCAEIDLDWGRYAVLKALRRNVLIYDKRTFHMAVPASAKLPRLLERALTLCSGYAAKYEKIPRVLPQIQGFNLFSAIPPQIAEMTAAKLGQTMLQQSLDIT</sequence>
<dbReference type="eggNOG" id="ENOG50340NJ">
    <property type="taxonomic scope" value="Bacteria"/>
</dbReference>
<dbReference type="EMBL" id="CP003614">
    <property type="protein sequence ID" value="AFZ08876.1"/>
    <property type="molecule type" value="Genomic_DNA"/>
</dbReference>
<accession>K9VLQ3</accession>
<evidence type="ECO:0000313" key="1">
    <source>
        <dbReference type="EMBL" id="AFZ08876.1"/>
    </source>
</evidence>
<dbReference type="KEGG" id="oni:Osc7112_4581"/>
<dbReference type="Proteomes" id="UP000010478">
    <property type="component" value="Chromosome"/>
</dbReference>
<gene>
    <name evidence="1" type="ORF">Osc7112_4581</name>
</gene>
<dbReference type="HOGENOM" id="CLU_843690_0_0_3"/>
<keyword evidence="2" id="KW-1185">Reference proteome</keyword>
<dbReference type="AlphaFoldDB" id="K9VLQ3"/>
<dbReference type="RefSeq" id="WP_015178116.1">
    <property type="nucleotide sequence ID" value="NC_019729.1"/>
</dbReference>